<sequence>MTSLVLPSLKRFLASGNQVEVLESSLWLLGIILCDNEARNELFSHTNASTLFYICLNSMYYLHLLCTFSASCSFVYLSRYPFVDEAYFQVLGKWLAFWLGGKSMTKICTGRHYEEMAGFHERSEYAGYGIDQPQPLRVEYISVDLHIRKRNNNPTSLR</sequence>
<accession>A0A194XJB4</accession>
<evidence type="ECO:0000313" key="1">
    <source>
        <dbReference type="EMBL" id="KUJ20216.1"/>
    </source>
</evidence>
<evidence type="ECO:0000313" key="2">
    <source>
        <dbReference type="Proteomes" id="UP000070700"/>
    </source>
</evidence>
<dbReference type="GeneID" id="28817519"/>
<dbReference type="InParanoid" id="A0A194XJB4"/>
<gene>
    <name evidence="1" type="ORF">LY89DRAFT_474358</name>
</gene>
<dbReference type="AlphaFoldDB" id="A0A194XJB4"/>
<organism evidence="1 2">
    <name type="scientific">Mollisia scopiformis</name>
    <name type="common">Conifer needle endophyte fungus</name>
    <name type="synonym">Phialocephala scopiformis</name>
    <dbReference type="NCBI Taxonomy" id="149040"/>
    <lineage>
        <taxon>Eukaryota</taxon>
        <taxon>Fungi</taxon>
        <taxon>Dikarya</taxon>
        <taxon>Ascomycota</taxon>
        <taxon>Pezizomycotina</taxon>
        <taxon>Leotiomycetes</taxon>
        <taxon>Helotiales</taxon>
        <taxon>Mollisiaceae</taxon>
        <taxon>Mollisia</taxon>
    </lineage>
</organism>
<proteinExistence type="predicted"/>
<keyword evidence="2" id="KW-1185">Reference proteome</keyword>
<dbReference type="RefSeq" id="XP_018074571.1">
    <property type="nucleotide sequence ID" value="XM_018207793.1"/>
</dbReference>
<dbReference type="Proteomes" id="UP000070700">
    <property type="component" value="Unassembled WGS sequence"/>
</dbReference>
<name>A0A194XJB4_MOLSC</name>
<reference evidence="1 2" key="1">
    <citation type="submission" date="2015-10" db="EMBL/GenBank/DDBJ databases">
        <title>Full genome of DAOMC 229536 Phialocephala scopiformis, a fungal endophyte of spruce producing the potent anti-insectan compound rugulosin.</title>
        <authorList>
            <consortium name="DOE Joint Genome Institute"/>
            <person name="Walker A.K."/>
            <person name="Frasz S.L."/>
            <person name="Seifert K.A."/>
            <person name="Miller J.D."/>
            <person name="Mondo S.J."/>
            <person name="Labutti K."/>
            <person name="Lipzen A."/>
            <person name="Dockter R."/>
            <person name="Kennedy M."/>
            <person name="Grigoriev I.V."/>
            <person name="Spatafora J.W."/>
        </authorList>
    </citation>
    <scope>NUCLEOTIDE SEQUENCE [LARGE SCALE GENOMIC DNA]</scope>
    <source>
        <strain evidence="1 2">CBS 120377</strain>
    </source>
</reference>
<dbReference type="EMBL" id="KQ947410">
    <property type="protein sequence ID" value="KUJ20216.1"/>
    <property type="molecule type" value="Genomic_DNA"/>
</dbReference>
<dbReference type="KEGG" id="psco:LY89DRAFT_474358"/>
<protein>
    <submittedName>
        <fullName evidence="1">Uncharacterized protein</fullName>
    </submittedName>
</protein>